<organism evidence="1 2">
    <name type="scientific">Liparis tanakae</name>
    <name type="common">Tanaka's snailfish</name>
    <dbReference type="NCBI Taxonomy" id="230148"/>
    <lineage>
        <taxon>Eukaryota</taxon>
        <taxon>Metazoa</taxon>
        <taxon>Chordata</taxon>
        <taxon>Craniata</taxon>
        <taxon>Vertebrata</taxon>
        <taxon>Euteleostomi</taxon>
        <taxon>Actinopterygii</taxon>
        <taxon>Neopterygii</taxon>
        <taxon>Teleostei</taxon>
        <taxon>Neoteleostei</taxon>
        <taxon>Acanthomorphata</taxon>
        <taxon>Eupercaria</taxon>
        <taxon>Perciformes</taxon>
        <taxon>Cottioidei</taxon>
        <taxon>Cottales</taxon>
        <taxon>Liparidae</taxon>
        <taxon>Liparis</taxon>
    </lineage>
</organism>
<comment type="caution">
    <text evidence="1">The sequence shown here is derived from an EMBL/GenBank/DDBJ whole genome shotgun (WGS) entry which is preliminary data.</text>
</comment>
<dbReference type="EMBL" id="SRLO01001154">
    <property type="protein sequence ID" value="TNN40851.1"/>
    <property type="molecule type" value="Genomic_DNA"/>
</dbReference>
<evidence type="ECO:0000313" key="1">
    <source>
        <dbReference type="EMBL" id="TNN40851.1"/>
    </source>
</evidence>
<name>A0A4Z2FIS8_9TELE</name>
<sequence length="86" mass="9619">MKMEKKTVAGLSNRWLALAVAQAVLSLQEDFSSEGLKPSVPPEAEPCRRCLRVPGCTSPDLLTPEAPLWRLTLQYWTNRRRLAVIG</sequence>
<proteinExistence type="predicted"/>
<evidence type="ECO:0000313" key="2">
    <source>
        <dbReference type="Proteomes" id="UP000314294"/>
    </source>
</evidence>
<protein>
    <submittedName>
        <fullName evidence="1">Uncharacterized protein</fullName>
    </submittedName>
</protein>
<keyword evidence="2" id="KW-1185">Reference proteome</keyword>
<gene>
    <name evidence="1" type="ORF">EYF80_048985</name>
</gene>
<dbReference type="Proteomes" id="UP000314294">
    <property type="component" value="Unassembled WGS sequence"/>
</dbReference>
<reference evidence="1 2" key="1">
    <citation type="submission" date="2019-03" db="EMBL/GenBank/DDBJ databases">
        <title>First draft genome of Liparis tanakae, snailfish: a comprehensive survey of snailfish specific genes.</title>
        <authorList>
            <person name="Kim W."/>
            <person name="Song I."/>
            <person name="Jeong J.-H."/>
            <person name="Kim D."/>
            <person name="Kim S."/>
            <person name="Ryu S."/>
            <person name="Song J.Y."/>
            <person name="Lee S.K."/>
        </authorList>
    </citation>
    <scope>NUCLEOTIDE SEQUENCE [LARGE SCALE GENOMIC DNA]</scope>
    <source>
        <tissue evidence="1">Muscle</tissue>
    </source>
</reference>
<accession>A0A4Z2FIS8</accession>
<dbReference type="AlphaFoldDB" id="A0A4Z2FIS8"/>